<reference evidence="1 2" key="1">
    <citation type="journal article" date="2018" name="Mycol. Prog.">
        <title>Coniella lustricola, a new species from submerged detritus.</title>
        <authorList>
            <person name="Raudabaugh D.B."/>
            <person name="Iturriaga T."/>
            <person name="Carver A."/>
            <person name="Mondo S."/>
            <person name="Pangilinan J."/>
            <person name="Lipzen A."/>
            <person name="He G."/>
            <person name="Amirebrahimi M."/>
            <person name="Grigoriev I.V."/>
            <person name="Miller A.N."/>
        </authorList>
    </citation>
    <scope>NUCLEOTIDE SEQUENCE [LARGE SCALE GENOMIC DNA]</scope>
    <source>
        <strain evidence="1 2">B22-T-1</strain>
    </source>
</reference>
<sequence length="419" mass="47824">MLRPPQRVLRRAIRRRRPVFLLLLAILILDAIALANRRPRARRVPIGASKQANTTVFIASVHRNTGRILPDWSVATLALVQYLGADNVYFSAVESGSQDDTKEKLAALKEQLDARGVPNTISLGMTVWEQLDEMWTRPDPAASRVPGWIWNEEDKLYDLRRISYLAKERNRAMEPMRVLEGQGITFHKLLWINDIMFNVEDFVTLLHTNDGNYASACSMDFKYPSTYYDTFALRDEDGHKTSSSYWPWFRSPASRDAVLHSDPVPVQSCWNGMVLFDAKPFYGDKALRFRAISDSLADYHLEASECCLIHADNPLTTVPDQGVWLNPNVRVGYSLATYESVQAKHGSAFPNVPTAVLSAWVNRWVQWKGILQQHFESTTVLKRVSQWSQAEPYGQRSEPGLACLVNEKQIMWMNGWKHL</sequence>
<keyword evidence="1" id="KW-0328">Glycosyltransferase</keyword>
<dbReference type="PANTHER" id="PTHR34144">
    <property type="entry name" value="CHROMOSOME 8, WHOLE GENOME SHOTGUN SEQUENCE"/>
    <property type="match status" value="1"/>
</dbReference>
<protein>
    <submittedName>
        <fullName evidence="1">Cryptococcal mannosyltransferase 1-domain-containing protein</fullName>
    </submittedName>
</protein>
<proteinExistence type="predicted"/>
<dbReference type="GO" id="GO:0016757">
    <property type="term" value="F:glycosyltransferase activity"/>
    <property type="evidence" value="ECO:0007669"/>
    <property type="project" value="UniProtKB-KW"/>
</dbReference>
<dbReference type="Proteomes" id="UP000241462">
    <property type="component" value="Unassembled WGS sequence"/>
</dbReference>
<dbReference type="STRING" id="2025994.A0A2T2ZY87"/>
<evidence type="ECO:0000313" key="1">
    <source>
        <dbReference type="EMBL" id="PSR79444.1"/>
    </source>
</evidence>
<keyword evidence="1" id="KW-0808">Transferase</keyword>
<dbReference type="InParanoid" id="A0A2T2ZY87"/>
<dbReference type="PANTHER" id="PTHR34144:SF7">
    <property type="entry name" value="EXPORT PROTEIN (CAP59), PUTATIVE (AFU_ORTHOLOGUE AFUA_7G05020)-RELATED"/>
    <property type="match status" value="1"/>
</dbReference>
<dbReference type="Pfam" id="PF11735">
    <property type="entry name" value="CAP59_mtransfer"/>
    <property type="match status" value="1"/>
</dbReference>
<keyword evidence="2" id="KW-1185">Reference proteome</keyword>
<dbReference type="InterPro" id="IPR021047">
    <property type="entry name" value="Mannosyltransferase_CMT1"/>
</dbReference>
<dbReference type="OrthoDB" id="262547at2759"/>
<dbReference type="EMBL" id="KZ678566">
    <property type="protein sequence ID" value="PSR79444.1"/>
    <property type="molecule type" value="Genomic_DNA"/>
</dbReference>
<gene>
    <name evidence="1" type="ORF">BD289DRAFT_94995</name>
</gene>
<evidence type="ECO:0000313" key="2">
    <source>
        <dbReference type="Proteomes" id="UP000241462"/>
    </source>
</evidence>
<name>A0A2T2ZY87_9PEZI</name>
<accession>A0A2T2ZY87</accession>
<dbReference type="AlphaFoldDB" id="A0A2T2ZY87"/>
<organism evidence="1 2">
    <name type="scientific">Coniella lustricola</name>
    <dbReference type="NCBI Taxonomy" id="2025994"/>
    <lineage>
        <taxon>Eukaryota</taxon>
        <taxon>Fungi</taxon>
        <taxon>Dikarya</taxon>
        <taxon>Ascomycota</taxon>
        <taxon>Pezizomycotina</taxon>
        <taxon>Sordariomycetes</taxon>
        <taxon>Sordariomycetidae</taxon>
        <taxon>Diaporthales</taxon>
        <taxon>Schizoparmaceae</taxon>
        <taxon>Coniella</taxon>
    </lineage>
</organism>